<reference evidence="3" key="1">
    <citation type="submission" date="2020-01" db="EMBL/GenBank/DDBJ databases">
        <authorList>
            <consortium name="DOE Joint Genome Institute"/>
            <person name="Haridas S."/>
            <person name="Albert R."/>
            <person name="Binder M."/>
            <person name="Bloem J."/>
            <person name="Labutti K."/>
            <person name="Salamov A."/>
            <person name="Andreopoulos B."/>
            <person name="Baker S.E."/>
            <person name="Barry K."/>
            <person name="Bills G."/>
            <person name="Bluhm B.H."/>
            <person name="Cannon C."/>
            <person name="Castanera R."/>
            <person name="Culley D.E."/>
            <person name="Daum C."/>
            <person name="Ezra D."/>
            <person name="Gonzalez J.B."/>
            <person name="Henrissat B."/>
            <person name="Kuo A."/>
            <person name="Liang C."/>
            <person name="Lipzen A."/>
            <person name="Lutzoni F."/>
            <person name="Magnuson J."/>
            <person name="Mondo S."/>
            <person name="Nolan M."/>
            <person name="Ohm R."/>
            <person name="Pangilinan J."/>
            <person name="Park H.-J."/>
            <person name="Ramirez L."/>
            <person name="Alfaro M."/>
            <person name="Sun H."/>
            <person name="Tritt A."/>
            <person name="Yoshinaga Y."/>
            <person name="Zwiers L.-H."/>
            <person name="Turgeon B.G."/>
            <person name="Goodwin S.B."/>
            <person name="Spatafora J.W."/>
            <person name="Crous P.W."/>
            <person name="Grigoriev I.V."/>
        </authorList>
    </citation>
    <scope>NUCLEOTIDE SEQUENCE</scope>
    <source>
        <strain evidence="3">IPT5</strain>
    </source>
</reference>
<gene>
    <name evidence="3" type="ORF">T440DRAFT_556633</name>
</gene>
<keyword evidence="2" id="KW-0812">Transmembrane</keyword>
<evidence type="ECO:0000313" key="4">
    <source>
        <dbReference type="Proteomes" id="UP000799423"/>
    </source>
</evidence>
<evidence type="ECO:0000256" key="2">
    <source>
        <dbReference type="SAM" id="Phobius"/>
    </source>
</evidence>
<feature type="transmembrane region" description="Helical" evidence="2">
    <location>
        <begin position="103"/>
        <end position="123"/>
    </location>
</feature>
<proteinExistence type="predicted"/>
<evidence type="ECO:0000313" key="3">
    <source>
        <dbReference type="EMBL" id="KAF2848559.1"/>
    </source>
</evidence>
<keyword evidence="4" id="KW-1185">Reference proteome</keyword>
<feature type="transmembrane region" description="Helical" evidence="2">
    <location>
        <begin position="79"/>
        <end position="97"/>
    </location>
</feature>
<dbReference type="OrthoDB" id="3800678at2759"/>
<dbReference type="Proteomes" id="UP000799423">
    <property type="component" value="Unassembled WGS sequence"/>
</dbReference>
<accession>A0A6A7B2J5</accession>
<name>A0A6A7B2J5_9PLEO</name>
<feature type="region of interest" description="Disordered" evidence="1">
    <location>
        <begin position="45"/>
        <end position="69"/>
    </location>
</feature>
<organism evidence="3 4">
    <name type="scientific">Plenodomus tracheiphilus IPT5</name>
    <dbReference type="NCBI Taxonomy" id="1408161"/>
    <lineage>
        <taxon>Eukaryota</taxon>
        <taxon>Fungi</taxon>
        <taxon>Dikarya</taxon>
        <taxon>Ascomycota</taxon>
        <taxon>Pezizomycotina</taxon>
        <taxon>Dothideomycetes</taxon>
        <taxon>Pleosporomycetidae</taxon>
        <taxon>Pleosporales</taxon>
        <taxon>Pleosporineae</taxon>
        <taxon>Leptosphaeriaceae</taxon>
        <taxon>Plenodomus</taxon>
    </lineage>
</organism>
<keyword evidence="2" id="KW-0472">Membrane</keyword>
<feature type="region of interest" description="Disordered" evidence="1">
    <location>
        <begin position="378"/>
        <end position="401"/>
    </location>
</feature>
<dbReference type="EMBL" id="MU006317">
    <property type="protein sequence ID" value="KAF2848559.1"/>
    <property type="molecule type" value="Genomic_DNA"/>
</dbReference>
<dbReference type="AlphaFoldDB" id="A0A6A7B2J5"/>
<feature type="compositionally biased region" description="Gly residues" evidence="1">
    <location>
        <begin position="380"/>
        <end position="390"/>
    </location>
</feature>
<sequence length="401" mass="45922">MESPKPTQWQSSRRQSDLSFLNQWGSDSDVNPANIDAYGLKTSKAVPSERVRETFSSPPKRSPAGEQRFRNASPLDRRIGIILALFLADSLVCYIFWRLIPRIIFLIIRLIAEFPFIFSFLVARSLLGHKLPHARPAEHLPDQANAFLYQDDDSEGASYSDSDSGSEVSALNRMSDRIRRPARNHQPPIAIAPPVPVRRHRVHHHPTAIYNPIRTRRIPFRIHHRFSLFSPSSWRPNDNWTNTPTDYIPVRPSIWQCFKQTNTRFWLSVVEICASIANAAWWFIKLQRYIIPAVLALEITTAWTRGRAMTYPWFPRSWSQVKGWFWVGGETPGYGAVVGILEFWRGWVVGIGKVVFWRVPRWFLLGVWTEWSGMGREGQSAGGVGSGGEGTPTRDWTQKMG</sequence>
<protein>
    <submittedName>
        <fullName evidence="3">Uncharacterized protein</fullName>
    </submittedName>
</protein>
<evidence type="ECO:0000256" key="1">
    <source>
        <dbReference type="SAM" id="MobiDB-lite"/>
    </source>
</evidence>
<feature type="transmembrane region" description="Helical" evidence="2">
    <location>
        <begin position="265"/>
        <end position="283"/>
    </location>
</feature>
<keyword evidence="2" id="KW-1133">Transmembrane helix</keyword>